<reference evidence="3 4" key="1">
    <citation type="submission" date="2020-10" db="EMBL/GenBank/DDBJ databases">
        <title>Connecting structure to function with the recovery of over 1000 high-quality activated sludge metagenome-assembled genomes encoding full-length rRNA genes using long-read sequencing.</title>
        <authorList>
            <person name="Singleton C.M."/>
            <person name="Petriglieri F."/>
            <person name="Kristensen J.M."/>
            <person name="Kirkegaard R.H."/>
            <person name="Michaelsen T.Y."/>
            <person name="Andersen M.H."/>
            <person name="Karst S.M."/>
            <person name="Dueholm M.S."/>
            <person name="Nielsen P.H."/>
            <person name="Albertsen M."/>
        </authorList>
    </citation>
    <scope>NUCLEOTIDE SEQUENCE [LARGE SCALE GENOMIC DNA]</scope>
    <source>
        <strain evidence="3">Ribe_18-Q3-R11-54_BAT3C.373</strain>
    </source>
</reference>
<gene>
    <name evidence="3" type="ORF">IPO85_08785</name>
</gene>
<feature type="domain" description="CHASE2" evidence="2">
    <location>
        <begin position="93"/>
        <end position="181"/>
    </location>
</feature>
<feature type="transmembrane region" description="Helical" evidence="1">
    <location>
        <begin position="232"/>
        <end position="250"/>
    </location>
</feature>
<protein>
    <submittedName>
        <fullName evidence="3">CHASE2 domain-containing protein</fullName>
    </submittedName>
</protein>
<accession>A0A9D7S9G6</accession>
<dbReference type="EMBL" id="JADKFW010000005">
    <property type="protein sequence ID" value="MBK9717592.1"/>
    <property type="molecule type" value="Genomic_DNA"/>
</dbReference>
<comment type="caution">
    <text evidence="3">The sequence shown here is derived from an EMBL/GenBank/DDBJ whole genome shotgun (WGS) entry which is preliminary data.</text>
</comment>
<dbReference type="InterPro" id="IPR007890">
    <property type="entry name" value="CHASE2"/>
</dbReference>
<evidence type="ECO:0000313" key="3">
    <source>
        <dbReference type="EMBL" id="MBK9717592.1"/>
    </source>
</evidence>
<evidence type="ECO:0000259" key="2">
    <source>
        <dbReference type="Pfam" id="PF05226"/>
    </source>
</evidence>
<dbReference type="AlphaFoldDB" id="A0A9D7S9G6"/>
<dbReference type="Proteomes" id="UP000808349">
    <property type="component" value="Unassembled WGS sequence"/>
</dbReference>
<keyword evidence="1" id="KW-0812">Transmembrane</keyword>
<evidence type="ECO:0000313" key="4">
    <source>
        <dbReference type="Proteomes" id="UP000808349"/>
    </source>
</evidence>
<evidence type="ECO:0000256" key="1">
    <source>
        <dbReference type="SAM" id="Phobius"/>
    </source>
</evidence>
<name>A0A9D7S9G6_9BACT</name>
<keyword evidence="1" id="KW-0472">Membrane</keyword>
<dbReference type="Pfam" id="PF05226">
    <property type="entry name" value="CHASE2"/>
    <property type="match status" value="1"/>
</dbReference>
<keyword evidence="1" id="KW-1133">Transmembrane helix</keyword>
<proteinExistence type="predicted"/>
<feature type="transmembrane region" description="Helical" evidence="1">
    <location>
        <begin position="24"/>
        <end position="42"/>
    </location>
</feature>
<sequence>MKLRLKNNILKGFLQKLLRRRNHLWIHAMTYSGFSLLFVYLMHHLPVNQLFIDPFSEAIKSHDIMDVAFSKFRDKQKVSFDSRIVIINSGITDRAKLAKTIDILNSRKAAAIGIDLILDTLYNTQEDSMLQQAISKTNNIVFGYIFYEKKGSHNSFKALGSNDFFIQDKTEAYVNLGTNDGFSVRAFEPVHHVGGSENFLLVCNYPLYTIQQHFHLFTKGILRKNGLILKEFSLVIVLWLIQLTTMGWFITT</sequence>
<organism evidence="3 4">
    <name type="scientific">Candidatus Defluviibacterium haderslevense</name>
    <dbReference type="NCBI Taxonomy" id="2981993"/>
    <lineage>
        <taxon>Bacteria</taxon>
        <taxon>Pseudomonadati</taxon>
        <taxon>Bacteroidota</taxon>
        <taxon>Saprospiria</taxon>
        <taxon>Saprospirales</taxon>
        <taxon>Saprospiraceae</taxon>
        <taxon>Candidatus Defluviibacterium</taxon>
    </lineage>
</organism>